<evidence type="ECO:0000256" key="4">
    <source>
        <dbReference type="ARBA" id="ARBA00022989"/>
    </source>
</evidence>
<evidence type="ECO:0000313" key="9">
    <source>
        <dbReference type="EMBL" id="WDZ84668.1"/>
    </source>
</evidence>
<dbReference type="EMBL" id="CP118615">
    <property type="protein sequence ID" value="WDZ84668.1"/>
    <property type="molecule type" value="Genomic_DNA"/>
</dbReference>
<feature type="transmembrane region" description="Helical" evidence="7">
    <location>
        <begin position="490"/>
        <end position="510"/>
    </location>
</feature>
<evidence type="ECO:0000256" key="2">
    <source>
        <dbReference type="ARBA" id="ARBA00022475"/>
    </source>
</evidence>
<keyword evidence="3 7" id="KW-0812">Transmembrane</keyword>
<comment type="similarity">
    <text evidence="6">Belongs to the ABC-4 integral membrane protein family.</text>
</comment>
<keyword evidence="10" id="KW-1185">Reference proteome</keyword>
<evidence type="ECO:0000256" key="6">
    <source>
        <dbReference type="ARBA" id="ARBA00038076"/>
    </source>
</evidence>
<feature type="transmembrane region" description="Helical" evidence="7">
    <location>
        <begin position="348"/>
        <end position="370"/>
    </location>
</feature>
<keyword evidence="5 7" id="KW-0472">Membrane</keyword>
<proteinExistence type="inferred from homology"/>
<dbReference type="InterPro" id="IPR050250">
    <property type="entry name" value="Macrolide_Exporter_MacB"/>
</dbReference>
<evidence type="ECO:0000256" key="7">
    <source>
        <dbReference type="SAM" id="Phobius"/>
    </source>
</evidence>
<organism evidence="9 10">
    <name type="scientific">Micromonospora cathayae</name>
    <dbReference type="NCBI Taxonomy" id="3028804"/>
    <lineage>
        <taxon>Bacteria</taxon>
        <taxon>Bacillati</taxon>
        <taxon>Actinomycetota</taxon>
        <taxon>Actinomycetes</taxon>
        <taxon>Micromonosporales</taxon>
        <taxon>Micromonosporaceae</taxon>
        <taxon>Micromonospora</taxon>
    </lineage>
</organism>
<reference evidence="9 10" key="1">
    <citation type="submission" date="2023-02" db="EMBL/GenBank/DDBJ databases">
        <authorList>
            <person name="Mo P."/>
        </authorList>
    </citation>
    <scope>NUCLEOTIDE SEQUENCE [LARGE SCALE GENOMIC DNA]</scope>
    <source>
        <strain evidence="9 10">HUAS 3</strain>
    </source>
</reference>
<dbReference type="PANTHER" id="PTHR30572:SF4">
    <property type="entry name" value="ABC TRANSPORTER PERMEASE YTRF"/>
    <property type="match status" value="1"/>
</dbReference>
<evidence type="ECO:0000256" key="1">
    <source>
        <dbReference type="ARBA" id="ARBA00004651"/>
    </source>
</evidence>
<feature type="transmembrane region" description="Helical" evidence="7">
    <location>
        <begin position="809"/>
        <end position="829"/>
    </location>
</feature>
<feature type="transmembrane region" description="Helical" evidence="7">
    <location>
        <begin position="404"/>
        <end position="424"/>
    </location>
</feature>
<feature type="domain" description="ABC3 transporter permease C-terminal" evidence="8">
    <location>
        <begin position="261"/>
        <end position="377"/>
    </location>
</feature>
<dbReference type="Pfam" id="PF02687">
    <property type="entry name" value="FtsX"/>
    <property type="match status" value="2"/>
</dbReference>
<dbReference type="PANTHER" id="PTHR30572">
    <property type="entry name" value="MEMBRANE COMPONENT OF TRANSPORTER-RELATED"/>
    <property type="match status" value="1"/>
</dbReference>
<feature type="transmembrane region" description="Helical" evidence="7">
    <location>
        <begin position="718"/>
        <end position="746"/>
    </location>
</feature>
<feature type="transmembrane region" description="Helical" evidence="7">
    <location>
        <begin position="255"/>
        <end position="282"/>
    </location>
</feature>
<evidence type="ECO:0000256" key="3">
    <source>
        <dbReference type="ARBA" id="ARBA00022692"/>
    </source>
</evidence>
<feature type="transmembrane region" description="Helical" evidence="7">
    <location>
        <begin position="302"/>
        <end position="328"/>
    </location>
</feature>
<comment type="subcellular location">
    <subcellularLocation>
        <location evidence="1">Cell membrane</location>
        <topology evidence="1">Multi-pass membrane protein</topology>
    </subcellularLocation>
</comment>
<keyword evidence="4 7" id="KW-1133">Transmembrane helix</keyword>
<keyword evidence="2" id="KW-1003">Cell membrane</keyword>
<feature type="transmembrane region" description="Helical" evidence="7">
    <location>
        <begin position="21"/>
        <end position="40"/>
    </location>
</feature>
<dbReference type="Proteomes" id="UP001219605">
    <property type="component" value="Chromosome"/>
</dbReference>
<evidence type="ECO:0000313" key="10">
    <source>
        <dbReference type="Proteomes" id="UP001219605"/>
    </source>
</evidence>
<dbReference type="RefSeq" id="WP_275031251.1">
    <property type="nucleotide sequence ID" value="NZ_CP118615.1"/>
</dbReference>
<accession>A0ABY7ZRH5</accession>
<feature type="transmembrane region" description="Helical" evidence="7">
    <location>
        <begin position="767"/>
        <end position="789"/>
    </location>
</feature>
<protein>
    <submittedName>
        <fullName evidence="9">ABC transporter permease</fullName>
    </submittedName>
</protein>
<dbReference type="InterPro" id="IPR003838">
    <property type="entry name" value="ABC3_permease_C"/>
</dbReference>
<evidence type="ECO:0000256" key="5">
    <source>
        <dbReference type="ARBA" id="ARBA00023136"/>
    </source>
</evidence>
<name>A0ABY7ZRH5_9ACTN</name>
<gene>
    <name evidence="9" type="ORF">PVK37_30275</name>
</gene>
<feature type="domain" description="ABC3 transporter permease C-terminal" evidence="8">
    <location>
        <begin position="724"/>
        <end position="839"/>
    </location>
</feature>
<feature type="transmembrane region" description="Helical" evidence="7">
    <location>
        <begin position="436"/>
        <end position="469"/>
    </location>
</feature>
<evidence type="ECO:0000259" key="8">
    <source>
        <dbReference type="Pfam" id="PF02687"/>
    </source>
</evidence>
<sequence length="845" mass="85253">MSRRTTVLRTQLGDATRRPARLLLMGLAMIVAAFVAYGTVLAEEIAERTMLAGLSGTPAAADVVVGPGDEGATTRALDAVRRVPGVAEAVGRVDGYVGIVDQPGTGFSLYADPGSGPLATVRLVRGEYPDAPGEIAVSERTVDRLGLPVGGTVRVGGPEPGQPLTLTVSGVVAAPDDAGEVGYTRDAFLSRLVGHDHLNQIDVRLAGDADPAATWTALEQAVAGTGDEGGTPVLGTGADTRRAEAEAVSDRVSDLFALISMFVATAVVAAALVATSTFRIVFAQRMRQLALLRAVGADRGTLLRALVVEGTVTGLLAGTVGVLAAYGAGHLLPPLLDGFGYAVSAPGTPVGAAVAVVLGTALVAVLAVLAPAVTAARVAPLEALRTASVSAGQRGVNRLRTATGLLFAVGAALVALLVVGQLPGPAPENYDPLGPLLLIVLSGTLAFVALVALGPVLVRPLLAGVGWPLRRLGPVGRLAVGGVGGAPRRAAAVSVVVALGVTLIAGALVGSASIRELTTRELAGMAPADLAVTATEAGNGVLPAGFVDRVRADRTLTGVLPYRSSPQVRVAGTDIEGLAAVDLNLRALSTWPDFAATTGSLTDLGPGRVVLLSFYAREAGVVPGDTVTLTRDDRSVSLRVVGTLDNTPVDAGILLDPADLDRLGVPAAPTGLVADLTDDGEQARTETVKALRALGGAAVAVAMLADARDEVDGDLKSIFGVVLSMLGLTVVVAVVGVGTTTGLSVVERIRESGLLRAVGMSRARLRAMLTVEAGLYGVLGAVTGLLLAVPYSWLMVAALGGDVPVEFPAGQLALVVVALAVATALAGLLPARRAARVSPVTALSD</sequence>